<organism evidence="4">
    <name type="scientific">Medioppia subpectinata</name>
    <dbReference type="NCBI Taxonomy" id="1979941"/>
    <lineage>
        <taxon>Eukaryota</taxon>
        <taxon>Metazoa</taxon>
        <taxon>Ecdysozoa</taxon>
        <taxon>Arthropoda</taxon>
        <taxon>Chelicerata</taxon>
        <taxon>Arachnida</taxon>
        <taxon>Acari</taxon>
        <taxon>Acariformes</taxon>
        <taxon>Sarcoptiformes</taxon>
        <taxon>Oribatida</taxon>
        <taxon>Brachypylina</taxon>
        <taxon>Oppioidea</taxon>
        <taxon>Oppiidae</taxon>
        <taxon>Medioppia</taxon>
    </lineage>
</organism>
<dbReference type="GO" id="GO:0005634">
    <property type="term" value="C:nucleus"/>
    <property type="evidence" value="ECO:0007669"/>
    <property type="project" value="TreeGrafter"/>
</dbReference>
<dbReference type="Gene3D" id="1.25.10.10">
    <property type="entry name" value="Leucine-rich Repeat Variant"/>
    <property type="match status" value="1"/>
</dbReference>
<dbReference type="FunFam" id="1.25.10.10:FF:000010">
    <property type="entry name" value="Serine/threonine-protein phosphatase 2A 56 kDa regulatory subunit"/>
    <property type="match status" value="1"/>
</dbReference>
<dbReference type="InterPro" id="IPR016024">
    <property type="entry name" value="ARM-type_fold"/>
</dbReference>
<evidence type="ECO:0000313" key="4">
    <source>
        <dbReference type="EMBL" id="CAD7630476.1"/>
    </source>
</evidence>
<dbReference type="GO" id="GO:0005829">
    <property type="term" value="C:cytosol"/>
    <property type="evidence" value="ECO:0007669"/>
    <property type="project" value="TreeGrafter"/>
</dbReference>
<dbReference type="EMBL" id="OC862724">
    <property type="protein sequence ID" value="CAD7630476.1"/>
    <property type="molecule type" value="Genomic_DNA"/>
</dbReference>
<proteinExistence type="inferred from homology"/>
<accession>A0A7R9Q3Z0</accession>
<dbReference type="InterPro" id="IPR002554">
    <property type="entry name" value="PP2A_B56"/>
</dbReference>
<dbReference type="GO" id="GO:0000159">
    <property type="term" value="C:protein phosphatase type 2A complex"/>
    <property type="evidence" value="ECO:0007669"/>
    <property type="project" value="UniProtKB-UniRule"/>
</dbReference>
<dbReference type="PANTHER" id="PTHR10257">
    <property type="entry name" value="SERINE/THREONINE PROTEIN PHOSPHATASE 2A PP2A REGULATORY SUBUNIT B"/>
    <property type="match status" value="1"/>
</dbReference>
<evidence type="ECO:0000256" key="2">
    <source>
        <dbReference type="PIRNR" id="PIRNR028043"/>
    </source>
</evidence>
<sequence length="559" mass="65112">MPNKPKKDKIGVKNNSNNNRDQNQKENNETNDEVEKRNNNNSYVNETMKVCPNSLNSTQTNLKAKYSGVSPTLKTSRRQSSSRFNISQNREIQKLPALKDATVAEREDLFIQKLNQCCVLFDFATDPLSDLKWKEVKRAALHELVEYIMTQRNVITENIYPEVVNMFGVNVFRTLPPSSNPNGAEFDPEEDEPTLEAAWPHLQLVYEFFLRFLESPDFQPNVAKKNIEQKFVLQLLDLFDSEDPRERDFLKTTLHRIYGKFLGLRAYIRKQINNIFYRFIYETERHNGVAELLEILGSIINGFALPLKDEHKIFLLKVLMPLHKVKSLSVYHPQLAYCVVQFLEKDPSLTENVIVSLMKFWPKVHSPKEVMFLNELEEILDVIEPAEFQKVMTPLFRQLTKCVSSPHFQVAERALYYWNNEYIMSLITDNATTILPIMFPAEKSKLKTRDDAWNKIEGLAQSNPYFLDLKQKGDISLDLTYNLNHQNPNDMLSPNDDYEDISYEKFETEAKEAKKMIKRDKPLLRRKSELFSPDPQLLTHKSHDPYLVTQSETNNSNIS</sequence>
<dbReference type="Pfam" id="PF01603">
    <property type="entry name" value="B56"/>
    <property type="match status" value="1"/>
</dbReference>
<dbReference type="PANTHER" id="PTHR10257:SF3">
    <property type="entry name" value="SERINE_THREONINE-PROTEIN PHOSPHATASE 2A 56 KDA REGULATORY SUBUNIT GAMMA ISOFORM"/>
    <property type="match status" value="1"/>
</dbReference>
<name>A0A7R9Q3Z0_9ACAR</name>
<evidence type="ECO:0000256" key="3">
    <source>
        <dbReference type="SAM" id="MobiDB-lite"/>
    </source>
</evidence>
<dbReference type="SUPFAM" id="SSF48371">
    <property type="entry name" value="ARM repeat"/>
    <property type="match status" value="1"/>
</dbReference>
<dbReference type="GO" id="GO:0072542">
    <property type="term" value="F:protein phosphatase activator activity"/>
    <property type="evidence" value="ECO:0007669"/>
    <property type="project" value="TreeGrafter"/>
</dbReference>
<feature type="compositionally biased region" description="Polar residues" evidence="3">
    <location>
        <begin position="548"/>
        <end position="559"/>
    </location>
</feature>
<dbReference type="AlphaFoldDB" id="A0A7R9Q3Z0"/>
<feature type="region of interest" description="Disordered" evidence="3">
    <location>
        <begin position="532"/>
        <end position="559"/>
    </location>
</feature>
<feature type="region of interest" description="Disordered" evidence="3">
    <location>
        <begin position="62"/>
        <end position="84"/>
    </location>
</feature>
<feature type="compositionally biased region" description="Basic and acidic residues" evidence="3">
    <location>
        <begin position="22"/>
        <end position="38"/>
    </location>
</feature>
<dbReference type="InterPro" id="IPR011989">
    <property type="entry name" value="ARM-like"/>
</dbReference>
<evidence type="ECO:0000313" key="5">
    <source>
        <dbReference type="Proteomes" id="UP000759131"/>
    </source>
</evidence>
<keyword evidence="5" id="KW-1185">Reference proteome</keyword>
<dbReference type="EMBL" id="CAJPIZ010008149">
    <property type="protein sequence ID" value="CAG2110906.1"/>
    <property type="molecule type" value="Genomic_DNA"/>
</dbReference>
<dbReference type="GO" id="GO:0007165">
    <property type="term" value="P:signal transduction"/>
    <property type="evidence" value="ECO:0007669"/>
    <property type="project" value="InterPro"/>
</dbReference>
<dbReference type="Proteomes" id="UP000759131">
    <property type="component" value="Unassembled WGS sequence"/>
</dbReference>
<comment type="similarity">
    <text evidence="1">Belongs to the phosphatase 2A regulatory subunit B56 family.</text>
</comment>
<dbReference type="OrthoDB" id="10264446at2759"/>
<reference evidence="4" key="1">
    <citation type="submission" date="2020-11" db="EMBL/GenBank/DDBJ databases">
        <authorList>
            <person name="Tran Van P."/>
        </authorList>
    </citation>
    <scope>NUCLEOTIDE SEQUENCE</scope>
</reference>
<feature type="region of interest" description="Disordered" evidence="3">
    <location>
        <begin position="1"/>
        <end position="40"/>
    </location>
</feature>
<dbReference type="PIRSF" id="PIRSF028043">
    <property type="entry name" value="PP2A_B56"/>
    <property type="match status" value="1"/>
</dbReference>
<gene>
    <name evidence="4" type="ORF">OSB1V03_LOCUS10889</name>
</gene>
<evidence type="ECO:0000256" key="1">
    <source>
        <dbReference type="ARBA" id="ARBA00009745"/>
    </source>
</evidence>
<feature type="compositionally biased region" description="Polar residues" evidence="3">
    <location>
        <begin position="69"/>
        <end position="84"/>
    </location>
</feature>
<protein>
    <recommendedName>
        <fullName evidence="2">Serine/threonine protein phosphatase 2A regulatory subunit</fullName>
    </recommendedName>
</protein>